<evidence type="ECO:0000313" key="2">
    <source>
        <dbReference type="EMBL" id="MYM72105.1"/>
    </source>
</evidence>
<feature type="transmembrane region" description="Helical" evidence="1">
    <location>
        <begin position="314"/>
        <end position="331"/>
    </location>
</feature>
<dbReference type="Proteomes" id="UP000469734">
    <property type="component" value="Unassembled WGS sequence"/>
</dbReference>
<proteinExistence type="predicted"/>
<feature type="transmembrane region" description="Helical" evidence="1">
    <location>
        <begin position="155"/>
        <end position="172"/>
    </location>
</feature>
<feature type="transmembrane region" description="Helical" evidence="1">
    <location>
        <begin position="231"/>
        <end position="251"/>
    </location>
</feature>
<feature type="transmembrane region" description="Helical" evidence="1">
    <location>
        <begin position="98"/>
        <end position="121"/>
    </location>
</feature>
<feature type="transmembrane region" description="Helical" evidence="1">
    <location>
        <begin position="368"/>
        <end position="387"/>
    </location>
</feature>
<sequence>MNLLQRPLIAFERAVAAAWEGLDRPAVLARALLLMPLLFGALSLLYGQDDNWDLHNYHLYNPYALLNGKIGYDLAPGQWQSYFNPTIDLLYYGLNALLPAPAAGFVMGWLHGLNFVLLAAIGRQLMPSPSYRAALLLALAGSLGPGFISEIGNTMGDNLIALTVLGALLLLLRAWPQLMQGRAAAWRAVALAGLLAGLGTGLKLTNAMYALALCLALLGVPATFWLRFRLALVFGVGTLAGIGLSAGHWYWRMWQTFGNPLFPQFNNIFKSPLAATIGIGDTGWIPQGLKEKLLWPFIFTYNPKRVIEIPITQLIWPMLYLAGVALALRLLRDAILARRPAAPLARPAGLMLLFFGIAYLIWLNLFGIYRYLVPLELLAPLALWLAVQRLMAPAAGRQVAAWALLLATVAGWSGASWGHAGWARHATTVELPPLPAPAQNIVFTVHGDPPMSWLVPSFPRALAFVALGGGFPESPAYAAKAAAMMAARSGPFYVMLQAEGDDQKIWPAAQEVLGRYGMRFNPEDCLKYRAAVGSSAHPYQLCPVQPPRTGSK</sequence>
<feature type="transmembrane region" description="Helical" evidence="1">
    <location>
        <begin position="208"/>
        <end position="226"/>
    </location>
</feature>
<evidence type="ECO:0000256" key="1">
    <source>
        <dbReference type="SAM" id="Phobius"/>
    </source>
</evidence>
<feature type="transmembrane region" description="Helical" evidence="1">
    <location>
        <begin position="184"/>
        <end position="202"/>
    </location>
</feature>
<feature type="transmembrane region" description="Helical" evidence="1">
    <location>
        <begin position="27"/>
        <end position="46"/>
    </location>
</feature>
<name>A0A7X4GYV5_9BURK</name>
<dbReference type="AlphaFoldDB" id="A0A7X4GYV5"/>
<protein>
    <submittedName>
        <fullName evidence="2">DUF2029 domain-containing protein</fullName>
    </submittedName>
</protein>
<dbReference type="RefSeq" id="WP_161049687.1">
    <property type="nucleotide sequence ID" value="NZ_WWCR01000006.1"/>
</dbReference>
<comment type="caution">
    <text evidence="2">The sequence shown here is derived from an EMBL/GenBank/DDBJ whole genome shotgun (WGS) entry which is preliminary data.</text>
</comment>
<accession>A0A7X4GYV5</accession>
<reference evidence="2 3" key="1">
    <citation type="submission" date="2019-12" db="EMBL/GenBank/DDBJ databases">
        <title>Novel species isolated from a subtropical stream in China.</title>
        <authorList>
            <person name="Lu H."/>
        </authorList>
    </citation>
    <scope>NUCLEOTIDE SEQUENCE [LARGE SCALE GENOMIC DNA]</scope>
    <source>
        <strain evidence="2 3">FT134W</strain>
    </source>
</reference>
<feature type="transmembrane region" description="Helical" evidence="1">
    <location>
        <begin position="343"/>
        <end position="362"/>
    </location>
</feature>
<feature type="transmembrane region" description="Helical" evidence="1">
    <location>
        <begin position="133"/>
        <end position="149"/>
    </location>
</feature>
<organism evidence="2 3">
    <name type="scientific">Duganella margarita</name>
    <dbReference type="NCBI Taxonomy" id="2692170"/>
    <lineage>
        <taxon>Bacteria</taxon>
        <taxon>Pseudomonadati</taxon>
        <taxon>Pseudomonadota</taxon>
        <taxon>Betaproteobacteria</taxon>
        <taxon>Burkholderiales</taxon>
        <taxon>Oxalobacteraceae</taxon>
        <taxon>Telluria group</taxon>
        <taxon>Duganella</taxon>
    </lineage>
</organism>
<feature type="transmembrane region" description="Helical" evidence="1">
    <location>
        <begin position="399"/>
        <end position="418"/>
    </location>
</feature>
<keyword evidence="1" id="KW-0472">Membrane</keyword>
<dbReference type="EMBL" id="WWCR01000006">
    <property type="protein sequence ID" value="MYM72105.1"/>
    <property type="molecule type" value="Genomic_DNA"/>
</dbReference>
<keyword evidence="1" id="KW-0812">Transmembrane</keyword>
<gene>
    <name evidence="2" type="ORF">GTP56_07830</name>
</gene>
<evidence type="ECO:0000313" key="3">
    <source>
        <dbReference type="Proteomes" id="UP000469734"/>
    </source>
</evidence>
<keyword evidence="1" id="KW-1133">Transmembrane helix</keyword>